<dbReference type="GO" id="GO:0017136">
    <property type="term" value="F:histone deacetylase activity, NAD-dependent"/>
    <property type="evidence" value="ECO:0007669"/>
    <property type="project" value="TreeGrafter"/>
</dbReference>
<feature type="binding site" evidence="4">
    <location>
        <position position="198"/>
    </location>
    <ligand>
        <name>Zn(2+)</name>
        <dbReference type="ChEBI" id="CHEBI:29105"/>
    </ligand>
</feature>
<dbReference type="PANTHER" id="PTHR11085">
    <property type="entry name" value="NAD-DEPENDENT PROTEIN DEACYLASE SIRTUIN-5, MITOCHONDRIAL-RELATED"/>
    <property type="match status" value="1"/>
</dbReference>
<sequence length="482" mass="52651">MTVPVNLAQQSSVPKSIRLGEANKVVETGLVLGAVSASIAKAKRILLVTGAGISCNAGIPDFRSEDGLYAMVKKEHPMAVVKGRDLFDAILFSSPVSVSVFCTFMARLRSCILRARSTAVHKFIKLLHDQNRLLRCYTQNIDGLESQDGLRLGVERKTSEVVQLHGDIHMLKCTMCGLKVSWSNEDFKALENGAVPECRVCSEKAEERTNAGKRCPRVGGLLQPNIVLYGEEHPDGDDIGRSIDSDIKSRPDCLIIVGTSLKVLGVRKLVRKVAKAVHERGGVVIFVNRTAPAVSAWKGIIDYHIESDCDKWVEDLRMRQPNLFLKQSNLPLRLAKDVKGVSSEKKHSVASTGSTVCDVTHGPSCVANVSQAPEASIAAGKKRKLANDTESLLGITNLTRSKQLRRTSGLTASEFDEAMAARARQIHETQGLENLAILGKKILDAPRDQLSRTTNLIVIRRRRLQTAGRLPTAELCVEAARN</sequence>
<feature type="binding site" evidence="4">
    <location>
        <position position="173"/>
    </location>
    <ligand>
        <name>Zn(2+)</name>
        <dbReference type="ChEBI" id="CHEBI:29105"/>
    </ligand>
</feature>
<dbReference type="AlphaFoldDB" id="A0AAD7QRD9"/>
<keyword evidence="2" id="KW-0808">Transferase</keyword>
<reference evidence="6" key="1">
    <citation type="submission" date="2023-03" db="EMBL/GenBank/DDBJ databases">
        <title>Near-Complete genome sequence of Lipomyces tetrasporous NRRL Y-64009, an oleaginous yeast capable of growing on lignocellulosic hydrolysates.</title>
        <authorList>
            <consortium name="Lawrence Berkeley National Laboratory"/>
            <person name="Jagtap S.S."/>
            <person name="Liu J.-J."/>
            <person name="Walukiewicz H.E."/>
            <person name="Pangilinan J."/>
            <person name="Lipzen A."/>
            <person name="Ahrendt S."/>
            <person name="Koriabine M."/>
            <person name="Cobaugh K."/>
            <person name="Salamov A."/>
            <person name="Yoshinaga Y."/>
            <person name="Ng V."/>
            <person name="Daum C."/>
            <person name="Grigoriev I.V."/>
            <person name="Slininger P.J."/>
            <person name="Dien B.S."/>
            <person name="Jin Y.-S."/>
            <person name="Rao C.V."/>
        </authorList>
    </citation>
    <scope>NUCLEOTIDE SEQUENCE</scope>
    <source>
        <strain evidence="6">NRRL Y-64009</strain>
    </source>
</reference>
<evidence type="ECO:0000313" key="6">
    <source>
        <dbReference type="EMBL" id="KAJ8099918.1"/>
    </source>
</evidence>
<dbReference type="InterPro" id="IPR029035">
    <property type="entry name" value="DHS-like_NAD/FAD-binding_dom"/>
</dbReference>
<dbReference type="RefSeq" id="XP_056043368.1">
    <property type="nucleotide sequence ID" value="XM_056185685.1"/>
</dbReference>
<accession>A0AAD7QRD9</accession>
<dbReference type="GeneID" id="80880851"/>
<evidence type="ECO:0000256" key="3">
    <source>
        <dbReference type="ARBA" id="ARBA00023027"/>
    </source>
</evidence>
<dbReference type="Proteomes" id="UP001217417">
    <property type="component" value="Unassembled WGS sequence"/>
</dbReference>
<keyword evidence="4" id="KW-0862">Zinc</keyword>
<evidence type="ECO:0000256" key="4">
    <source>
        <dbReference type="PROSITE-ProRule" id="PRU00236"/>
    </source>
</evidence>
<dbReference type="Gene3D" id="3.40.50.1220">
    <property type="entry name" value="TPP-binding domain"/>
    <property type="match status" value="1"/>
</dbReference>
<comment type="similarity">
    <text evidence="1">Belongs to the sirtuin family. Class I subfamily.</text>
</comment>
<dbReference type="InterPro" id="IPR050134">
    <property type="entry name" value="NAD-dep_sirtuin_deacylases"/>
</dbReference>
<dbReference type="Gene3D" id="3.30.1600.10">
    <property type="entry name" value="SIR2/SIRT2 'Small Domain"/>
    <property type="match status" value="1"/>
</dbReference>
<dbReference type="InterPro" id="IPR026591">
    <property type="entry name" value="Sirtuin_cat_small_dom_sf"/>
</dbReference>
<dbReference type="EMBL" id="JARPMG010000006">
    <property type="protein sequence ID" value="KAJ8099918.1"/>
    <property type="molecule type" value="Genomic_DNA"/>
</dbReference>
<evidence type="ECO:0000256" key="2">
    <source>
        <dbReference type="ARBA" id="ARBA00022679"/>
    </source>
</evidence>
<proteinExistence type="inferred from homology"/>
<dbReference type="SUPFAM" id="SSF52467">
    <property type="entry name" value="DHS-like NAD/FAD-binding domain"/>
    <property type="match status" value="1"/>
</dbReference>
<dbReference type="GO" id="GO:0046872">
    <property type="term" value="F:metal ion binding"/>
    <property type="evidence" value="ECO:0007669"/>
    <property type="project" value="UniProtKB-KW"/>
</dbReference>
<dbReference type="Pfam" id="PF02146">
    <property type="entry name" value="SIR2"/>
    <property type="match status" value="1"/>
</dbReference>
<dbReference type="GO" id="GO:0070403">
    <property type="term" value="F:NAD+ binding"/>
    <property type="evidence" value="ECO:0007669"/>
    <property type="project" value="InterPro"/>
</dbReference>
<dbReference type="InterPro" id="IPR026590">
    <property type="entry name" value="Ssirtuin_cat_dom"/>
</dbReference>
<dbReference type="GO" id="GO:0005634">
    <property type="term" value="C:nucleus"/>
    <property type="evidence" value="ECO:0007669"/>
    <property type="project" value="TreeGrafter"/>
</dbReference>
<feature type="binding site" evidence="4">
    <location>
        <position position="176"/>
    </location>
    <ligand>
        <name>Zn(2+)</name>
        <dbReference type="ChEBI" id="CHEBI:29105"/>
    </ligand>
</feature>
<feature type="binding site" evidence="4">
    <location>
        <position position="215"/>
    </location>
    <ligand>
        <name>Zn(2+)</name>
        <dbReference type="ChEBI" id="CHEBI:29105"/>
    </ligand>
</feature>
<feature type="domain" description="Deacetylase sirtuin-type" evidence="5">
    <location>
        <begin position="25"/>
        <end position="326"/>
    </location>
</feature>
<organism evidence="6 7">
    <name type="scientific">Lipomyces tetrasporus</name>
    <dbReference type="NCBI Taxonomy" id="54092"/>
    <lineage>
        <taxon>Eukaryota</taxon>
        <taxon>Fungi</taxon>
        <taxon>Dikarya</taxon>
        <taxon>Ascomycota</taxon>
        <taxon>Saccharomycotina</taxon>
        <taxon>Lipomycetes</taxon>
        <taxon>Lipomycetales</taxon>
        <taxon>Lipomycetaceae</taxon>
        <taxon>Lipomyces</taxon>
    </lineage>
</organism>
<comment type="caution">
    <text evidence="6">The sequence shown here is derived from an EMBL/GenBank/DDBJ whole genome shotgun (WGS) entry which is preliminary data.</text>
</comment>
<evidence type="ECO:0000259" key="5">
    <source>
        <dbReference type="PROSITE" id="PS50305"/>
    </source>
</evidence>
<gene>
    <name evidence="6" type="ORF">POJ06DRAFT_223871</name>
</gene>
<keyword evidence="7" id="KW-1185">Reference proteome</keyword>
<name>A0AAD7QRD9_9ASCO</name>
<dbReference type="PROSITE" id="PS50305">
    <property type="entry name" value="SIRTUIN"/>
    <property type="match status" value="1"/>
</dbReference>
<feature type="active site" description="Proton acceptor" evidence="4">
    <location>
        <position position="165"/>
    </location>
</feature>
<keyword evidence="4" id="KW-0479">Metal-binding</keyword>
<dbReference type="InterPro" id="IPR003000">
    <property type="entry name" value="Sirtuin"/>
</dbReference>
<keyword evidence="3" id="KW-0520">NAD</keyword>
<evidence type="ECO:0000256" key="1">
    <source>
        <dbReference type="ARBA" id="ARBA00006924"/>
    </source>
</evidence>
<protein>
    <submittedName>
        <fullName evidence="6">DHS-like NAD/FAD-binding domain-containing protein</fullName>
    </submittedName>
</protein>
<dbReference type="PANTHER" id="PTHR11085:SF8">
    <property type="entry name" value="NAD-DEPENDENT HISTONE DEACETYLASE HST3"/>
    <property type="match status" value="1"/>
</dbReference>
<evidence type="ECO:0000313" key="7">
    <source>
        <dbReference type="Proteomes" id="UP001217417"/>
    </source>
</evidence>